<evidence type="ECO:0000259" key="2">
    <source>
        <dbReference type="PROSITE" id="PS50994"/>
    </source>
</evidence>
<evidence type="ECO:0000313" key="3">
    <source>
        <dbReference type="EMBL" id="KAK9951723.1"/>
    </source>
</evidence>
<dbReference type="Pfam" id="PF13976">
    <property type="entry name" value="gag_pre-integrs"/>
    <property type="match status" value="1"/>
</dbReference>
<feature type="region of interest" description="Disordered" evidence="1">
    <location>
        <begin position="426"/>
        <end position="454"/>
    </location>
</feature>
<evidence type="ECO:0000313" key="4">
    <source>
        <dbReference type="Proteomes" id="UP001457282"/>
    </source>
</evidence>
<feature type="domain" description="Integrase catalytic" evidence="2">
    <location>
        <begin position="170"/>
        <end position="335"/>
    </location>
</feature>
<dbReference type="SUPFAM" id="SSF53098">
    <property type="entry name" value="Ribonuclease H-like"/>
    <property type="match status" value="1"/>
</dbReference>
<sequence length="509" mass="57110">MTAMPVNNPQQYGGPHNVFMGNGDSMPISHTSNLPISLGSSHFSLRDVFRIPSIRKNLLSVARFTKDNHVVFLFAPDFYQIYCLLSGRLLFQGPCKDGLYPLRLSHTSSNPQALAAIHSSIWHNRLGHPSSDVLSRLSSSIGSKLSFRQFCRECALSKSQKLPFDSNKMIIDSPFYIIHSDVWSSSTSSTYGFKYYVLFTDEFSRYSWIFPMHRKNEVLTHFQKLVAKIQNLFGITIKFLQSDNGTEYVNHAFTQYCTSLGIQQRFSCPHTPQQNGLAERKDRHIATIARNLLLTSGAPHKLWVEAVLTSVYLINLLPTSILNWDTPHHRLYGSPPSYSSLRVFGCSCFPYLGPYASDKLSNRSIECVFLGYSPQHKGYRCLDPITGRLYVSRHVIFNENSFPYKTLQVQAPGPLEFALLPSPNSFSTPSTISSQPRLTGPSTQSQPQTDESTDSFQELTALLPVVSPTSVQQPADSSSKCSMVSIFKNRGLSFHRDLKSQNHLGIVAT</sequence>
<dbReference type="AlphaFoldDB" id="A0AAW1YT04"/>
<reference evidence="3 4" key="1">
    <citation type="journal article" date="2023" name="G3 (Bethesda)">
        <title>A chromosome-length genome assembly and annotation of blackberry (Rubus argutus, cv. 'Hillquist').</title>
        <authorList>
            <person name="Bruna T."/>
            <person name="Aryal R."/>
            <person name="Dudchenko O."/>
            <person name="Sargent D.J."/>
            <person name="Mead D."/>
            <person name="Buti M."/>
            <person name="Cavallini A."/>
            <person name="Hytonen T."/>
            <person name="Andres J."/>
            <person name="Pham M."/>
            <person name="Weisz D."/>
            <person name="Mascagni F."/>
            <person name="Usai G."/>
            <person name="Natali L."/>
            <person name="Bassil N."/>
            <person name="Fernandez G.E."/>
            <person name="Lomsadze A."/>
            <person name="Armour M."/>
            <person name="Olukolu B."/>
            <person name="Poorten T."/>
            <person name="Britton C."/>
            <person name="Davik J."/>
            <person name="Ashrafi H."/>
            <person name="Aiden E.L."/>
            <person name="Borodovsky M."/>
            <person name="Worthington M."/>
        </authorList>
    </citation>
    <scope>NUCLEOTIDE SEQUENCE [LARGE SCALE GENOMIC DNA]</scope>
    <source>
        <strain evidence="3">PI 553951</strain>
    </source>
</reference>
<dbReference type="Proteomes" id="UP001457282">
    <property type="component" value="Unassembled WGS sequence"/>
</dbReference>
<dbReference type="Pfam" id="PF25597">
    <property type="entry name" value="SH3_retrovirus"/>
    <property type="match status" value="1"/>
</dbReference>
<dbReference type="InterPro" id="IPR012337">
    <property type="entry name" value="RNaseH-like_sf"/>
</dbReference>
<dbReference type="PROSITE" id="PS50994">
    <property type="entry name" value="INTEGRASE"/>
    <property type="match status" value="1"/>
</dbReference>
<dbReference type="GO" id="GO:0015074">
    <property type="term" value="P:DNA integration"/>
    <property type="evidence" value="ECO:0007669"/>
    <property type="project" value="InterPro"/>
</dbReference>
<dbReference type="InterPro" id="IPR039537">
    <property type="entry name" value="Retrotran_Ty1/copia-like"/>
</dbReference>
<dbReference type="Pfam" id="PF00665">
    <property type="entry name" value="rve"/>
    <property type="match status" value="1"/>
</dbReference>
<dbReference type="EMBL" id="JBEDUW010000001">
    <property type="protein sequence ID" value="KAK9951723.1"/>
    <property type="molecule type" value="Genomic_DNA"/>
</dbReference>
<comment type="caution">
    <text evidence="3">The sequence shown here is derived from an EMBL/GenBank/DDBJ whole genome shotgun (WGS) entry which is preliminary data.</text>
</comment>
<dbReference type="Gene3D" id="3.30.420.10">
    <property type="entry name" value="Ribonuclease H-like superfamily/Ribonuclease H"/>
    <property type="match status" value="1"/>
</dbReference>
<name>A0AAW1YT04_RUBAR</name>
<evidence type="ECO:0000256" key="1">
    <source>
        <dbReference type="SAM" id="MobiDB-lite"/>
    </source>
</evidence>
<keyword evidence="4" id="KW-1185">Reference proteome</keyword>
<gene>
    <name evidence="3" type="ORF">M0R45_007159</name>
</gene>
<dbReference type="InterPro" id="IPR025724">
    <property type="entry name" value="GAG-pre-integrase_dom"/>
</dbReference>
<dbReference type="InterPro" id="IPR057670">
    <property type="entry name" value="SH3_retrovirus"/>
</dbReference>
<organism evidence="3 4">
    <name type="scientific">Rubus argutus</name>
    <name type="common">Southern blackberry</name>
    <dbReference type="NCBI Taxonomy" id="59490"/>
    <lineage>
        <taxon>Eukaryota</taxon>
        <taxon>Viridiplantae</taxon>
        <taxon>Streptophyta</taxon>
        <taxon>Embryophyta</taxon>
        <taxon>Tracheophyta</taxon>
        <taxon>Spermatophyta</taxon>
        <taxon>Magnoliopsida</taxon>
        <taxon>eudicotyledons</taxon>
        <taxon>Gunneridae</taxon>
        <taxon>Pentapetalae</taxon>
        <taxon>rosids</taxon>
        <taxon>fabids</taxon>
        <taxon>Rosales</taxon>
        <taxon>Rosaceae</taxon>
        <taxon>Rosoideae</taxon>
        <taxon>Rosoideae incertae sedis</taxon>
        <taxon>Rubus</taxon>
    </lineage>
</organism>
<proteinExistence type="predicted"/>
<dbReference type="InterPro" id="IPR001584">
    <property type="entry name" value="Integrase_cat-core"/>
</dbReference>
<accession>A0AAW1YT04</accession>
<dbReference type="InterPro" id="IPR036397">
    <property type="entry name" value="RNaseH_sf"/>
</dbReference>
<dbReference type="GO" id="GO:0003676">
    <property type="term" value="F:nucleic acid binding"/>
    <property type="evidence" value="ECO:0007669"/>
    <property type="project" value="InterPro"/>
</dbReference>
<protein>
    <recommendedName>
        <fullName evidence="2">Integrase catalytic domain-containing protein</fullName>
    </recommendedName>
</protein>
<dbReference type="PANTHER" id="PTHR42648:SF26">
    <property type="entry name" value="INTEGRASE CATALYTIC DOMAIN-CONTAINING PROTEIN"/>
    <property type="match status" value="1"/>
</dbReference>
<dbReference type="PANTHER" id="PTHR42648">
    <property type="entry name" value="TRANSPOSASE, PUTATIVE-RELATED"/>
    <property type="match status" value="1"/>
</dbReference>